<feature type="domain" description="HTH tetR-type" evidence="5">
    <location>
        <begin position="20"/>
        <end position="80"/>
    </location>
</feature>
<dbReference type="Proteomes" id="UP000228758">
    <property type="component" value="Unassembled WGS sequence"/>
</dbReference>
<keyword evidence="1" id="KW-0805">Transcription regulation</keyword>
<evidence type="ECO:0000256" key="2">
    <source>
        <dbReference type="ARBA" id="ARBA00023125"/>
    </source>
</evidence>
<dbReference type="RefSeq" id="WP_157802250.1">
    <property type="nucleotide sequence ID" value="NZ_PGFF01000001.1"/>
</dbReference>
<dbReference type="InterPro" id="IPR050109">
    <property type="entry name" value="HTH-type_TetR-like_transc_reg"/>
</dbReference>
<keyword evidence="2 4" id="KW-0238">DNA-binding</keyword>
<dbReference type="PANTHER" id="PTHR30055:SF234">
    <property type="entry name" value="HTH-TYPE TRANSCRIPTIONAL REGULATOR BETI"/>
    <property type="match status" value="1"/>
</dbReference>
<name>A0A2M9CIS5_9MICO</name>
<organism evidence="6 7">
    <name type="scientific">Diaminobutyricimonas aerilata</name>
    <dbReference type="NCBI Taxonomy" id="1162967"/>
    <lineage>
        <taxon>Bacteria</taxon>
        <taxon>Bacillati</taxon>
        <taxon>Actinomycetota</taxon>
        <taxon>Actinomycetes</taxon>
        <taxon>Micrococcales</taxon>
        <taxon>Microbacteriaceae</taxon>
        <taxon>Diaminobutyricimonas</taxon>
    </lineage>
</organism>
<protein>
    <submittedName>
        <fullName evidence="6">AcrR family transcriptional regulator</fullName>
    </submittedName>
</protein>
<dbReference type="SUPFAM" id="SSF46689">
    <property type="entry name" value="Homeodomain-like"/>
    <property type="match status" value="1"/>
</dbReference>
<dbReference type="Pfam" id="PF17928">
    <property type="entry name" value="TetR_C_22"/>
    <property type="match status" value="1"/>
</dbReference>
<dbReference type="Gene3D" id="1.10.357.10">
    <property type="entry name" value="Tetracycline Repressor, domain 2"/>
    <property type="match status" value="1"/>
</dbReference>
<accession>A0A2M9CIS5</accession>
<reference evidence="6 7" key="1">
    <citation type="submission" date="2017-11" db="EMBL/GenBank/DDBJ databases">
        <title>Genomic Encyclopedia of Archaeal and Bacterial Type Strains, Phase II (KMG-II): From Individual Species to Whole Genera.</title>
        <authorList>
            <person name="Goeker M."/>
        </authorList>
    </citation>
    <scope>NUCLEOTIDE SEQUENCE [LARGE SCALE GENOMIC DNA]</scope>
    <source>
        <strain evidence="6 7">DSM 27393</strain>
    </source>
</reference>
<dbReference type="GO" id="GO:0000976">
    <property type="term" value="F:transcription cis-regulatory region binding"/>
    <property type="evidence" value="ECO:0007669"/>
    <property type="project" value="TreeGrafter"/>
</dbReference>
<evidence type="ECO:0000259" key="5">
    <source>
        <dbReference type="PROSITE" id="PS50977"/>
    </source>
</evidence>
<dbReference type="PRINTS" id="PR00455">
    <property type="entry name" value="HTHTETR"/>
</dbReference>
<evidence type="ECO:0000256" key="4">
    <source>
        <dbReference type="PROSITE-ProRule" id="PRU00335"/>
    </source>
</evidence>
<dbReference type="InterPro" id="IPR009057">
    <property type="entry name" value="Homeodomain-like_sf"/>
</dbReference>
<evidence type="ECO:0000313" key="7">
    <source>
        <dbReference type="Proteomes" id="UP000228758"/>
    </source>
</evidence>
<dbReference type="GO" id="GO:0003700">
    <property type="term" value="F:DNA-binding transcription factor activity"/>
    <property type="evidence" value="ECO:0007669"/>
    <property type="project" value="TreeGrafter"/>
</dbReference>
<dbReference type="PROSITE" id="PS50977">
    <property type="entry name" value="HTH_TETR_2"/>
    <property type="match status" value="1"/>
</dbReference>
<dbReference type="PANTHER" id="PTHR30055">
    <property type="entry name" value="HTH-TYPE TRANSCRIPTIONAL REGULATOR RUTR"/>
    <property type="match status" value="1"/>
</dbReference>
<gene>
    <name evidence="6" type="ORF">CLV46_1321</name>
</gene>
<dbReference type="OrthoDB" id="9816320at2"/>
<keyword evidence="3" id="KW-0804">Transcription</keyword>
<evidence type="ECO:0000256" key="3">
    <source>
        <dbReference type="ARBA" id="ARBA00023163"/>
    </source>
</evidence>
<sequence>MFDQNSPAQIRTEPVQQRSAERITLLLDAAAALIAESGIDGLTTSDVAAKSESSVGVVYRYFPNIQSLLRALAGRNLQRYTERLFERVDAVDDWRAAFDLAIDVYIELNHTEPGFRAVRFGDVIDERVLQPEFDNNGVLARAFAGILVERYGLEFSDDLVFELEVLVAIADALLHRAFLVNKDGDPRFIEATRRIVHEQAAKTTALGGT</sequence>
<feature type="DNA-binding region" description="H-T-H motif" evidence="4">
    <location>
        <begin position="43"/>
        <end position="62"/>
    </location>
</feature>
<evidence type="ECO:0000313" key="6">
    <source>
        <dbReference type="EMBL" id="PJJ71768.1"/>
    </source>
</evidence>
<keyword evidence="7" id="KW-1185">Reference proteome</keyword>
<dbReference type="EMBL" id="PGFF01000001">
    <property type="protein sequence ID" value="PJJ71768.1"/>
    <property type="molecule type" value="Genomic_DNA"/>
</dbReference>
<dbReference type="InterPro" id="IPR041674">
    <property type="entry name" value="TetR_C_22"/>
</dbReference>
<dbReference type="InterPro" id="IPR001647">
    <property type="entry name" value="HTH_TetR"/>
</dbReference>
<proteinExistence type="predicted"/>
<evidence type="ECO:0000256" key="1">
    <source>
        <dbReference type="ARBA" id="ARBA00023015"/>
    </source>
</evidence>
<comment type="caution">
    <text evidence="6">The sequence shown here is derived from an EMBL/GenBank/DDBJ whole genome shotgun (WGS) entry which is preliminary data.</text>
</comment>
<dbReference type="AlphaFoldDB" id="A0A2M9CIS5"/>
<dbReference type="Pfam" id="PF00440">
    <property type="entry name" value="TetR_N"/>
    <property type="match status" value="1"/>
</dbReference>